<gene>
    <name evidence="12 13" type="primary">lcmt1.S</name>
</gene>
<feature type="binding site" evidence="10">
    <location>
        <position position="90"/>
    </location>
    <ligand>
        <name>S-adenosyl-L-methionine</name>
        <dbReference type="ChEBI" id="CHEBI:59789"/>
    </ligand>
</feature>
<dbReference type="CTD" id="108703202"/>
<accession>A0A8J0U1H9</accession>
<dbReference type="FunFam" id="3.40.50.150:FF:000092">
    <property type="entry name" value="Leucine carboxyl methyltransferase 1"/>
    <property type="match status" value="1"/>
</dbReference>
<feature type="binding site" evidence="10">
    <location>
        <position position="190"/>
    </location>
    <ligand>
        <name>S-adenosyl-L-methionine</name>
        <dbReference type="ChEBI" id="CHEBI:59789"/>
    </ligand>
</feature>
<comment type="similarity">
    <text evidence="3 9">Belongs to the methyltransferase superfamily. LCMT family.</text>
</comment>
<dbReference type="Xenbase" id="XB-GENE-17343351">
    <property type="gene designation" value="lcmt1.S"/>
</dbReference>
<comment type="catalytic activity">
    <reaction evidence="1 9">
        <text>[phosphatase 2A protein]-C-terminal L-leucine + S-adenosyl-L-methionine = [phosphatase 2A protein]-C-terminal L-leucine methyl ester + S-adenosyl-L-homocysteine</text>
        <dbReference type="Rhea" id="RHEA:48544"/>
        <dbReference type="Rhea" id="RHEA-COMP:12134"/>
        <dbReference type="Rhea" id="RHEA-COMP:12135"/>
        <dbReference type="ChEBI" id="CHEBI:57856"/>
        <dbReference type="ChEBI" id="CHEBI:59789"/>
        <dbReference type="ChEBI" id="CHEBI:90516"/>
        <dbReference type="ChEBI" id="CHEBI:90517"/>
        <dbReference type="EC" id="2.1.1.233"/>
    </reaction>
</comment>
<dbReference type="AGR" id="Xenbase:XB-GENE-17343351"/>
<dbReference type="OrthoDB" id="203237at2759"/>
<dbReference type="GO" id="GO:0005829">
    <property type="term" value="C:cytosol"/>
    <property type="evidence" value="ECO:0000318"/>
    <property type="project" value="GO_Central"/>
</dbReference>
<dbReference type="Gene3D" id="3.40.50.150">
    <property type="entry name" value="Vaccinia Virus protein VP39"/>
    <property type="match status" value="1"/>
</dbReference>
<dbReference type="InterPro" id="IPR007213">
    <property type="entry name" value="Ppm1/Ppm2/Tcmp"/>
</dbReference>
<dbReference type="InterPro" id="IPR016651">
    <property type="entry name" value="LCMT1"/>
</dbReference>
<evidence type="ECO:0000256" key="8">
    <source>
        <dbReference type="ARBA" id="ARBA00022691"/>
    </source>
</evidence>
<evidence type="ECO:0000256" key="5">
    <source>
        <dbReference type="ARBA" id="ARBA00017497"/>
    </source>
</evidence>
<dbReference type="GO" id="GO:0090266">
    <property type="term" value="P:regulation of mitotic cell cycle spindle assembly checkpoint"/>
    <property type="evidence" value="ECO:0000318"/>
    <property type="project" value="GO_Central"/>
</dbReference>
<dbReference type="Proteomes" id="UP000186698">
    <property type="component" value="Chromosome 9_10S"/>
</dbReference>
<dbReference type="PIRSF" id="PIRSF016305">
    <property type="entry name" value="LCM_mtfrase"/>
    <property type="match status" value="1"/>
</dbReference>
<feature type="binding site" evidence="10">
    <location>
        <position position="65"/>
    </location>
    <ligand>
        <name>S-adenosyl-L-methionine</name>
        <dbReference type="ChEBI" id="CHEBI:59789"/>
    </ligand>
</feature>
<dbReference type="KEGG" id="xla:108703202"/>
<dbReference type="SUPFAM" id="SSF53335">
    <property type="entry name" value="S-adenosyl-L-methionine-dependent methyltransferases"/>
    <property type="match status" value="1"/>
</dbReference>
<protein>
    <recommendedName>
        <fullName evidence="5 9">Leucine carboxyl methyltransferase 1</fullName>
        <ecNumber evidence="4 9">2.1.1.233</ecNumber>
    </recommendedName>
</protein>
<keyword evidence="6 9" id="KW-0489">Methyltransferase</keyword>
<dbReference type="GeneID" id="108703202"/>
<dbReference type="InterPro" id="IPR029063">
    <property type="entry name" value="SAM-dependent_MTases_sf"/>
</dbReference>
<name>A0A8J0U1H9_XENLA</name>
<dbReference type="RefSeq" id="XP_018094767.1">
    <property type="nucleotide sequence ID" value="XM_018239278.2"/>
</dbReference>
<evidence type="ECO:0000256" key="3">
    <source>
        <dbReference type="ARBA" id="ARBA00010703"/>
    </source>
</evidence>
<dbReference type="GO" id="GO:0018423">
    <property type="term" value="F:protein C-terminal leucine carboxyl O-methyltransferase activity"/>
    <property type="evidence" value="ECO:0000318"/>
    <property type="project" value="GO_Central"/>
</dbReference>
<dbReference type="EC" id="2.1.1.233" evidence="4 9"/>
<evidence type="ECO:0000256" key="10">
    <source>
        <dbReference type="PIRSR" id="PIRSR016305-1"/>
    </source>
</evidence>
<evidence type="ECO:0000256" key="6">
    <source>
        <dbReference type="ARBA" id="ARBA00022603"/>
    </source>
</evidence>
<dbReference type="PANTHER" id="PTHR13600">
    <property type="entry name" value="LEUCINE CARBOXYL METHYLTRANSFERASE"/>
    <property type="match status" value="1"/>
</dbReference>
<sequence>MSKGAGPGPDSDTADEAVRGTCDDASICKRFAVSSGYWKDPYIQYFVRQAKERKAPEINRGYYARVQGVNLLLNAFLRKTECNCQIINLGAGLDTTFWRLKDENLLPKKYFEVDFPAIVARKLYNIKSKPPLSKPIMETHSGESLLLDAHSLDSARYSIIGADLRNLKDMEEKLKKMSMDPQLPTLLVSECVLVYMTPEQSASLLQWATNTFPTAMLINYEQVTMESLSHETLLLENNLLEWINQLLITWGFFCNQVNMMDRFGQIMVENLQRRQCNLAGVDTCQSLQSQTERFLSTGWESADAWNMMNVYSNLPQEDVMRIEKLEFLDEKELLEQLLLHYCISWATKDSLGLGLAGITF</sequence>
<keyword evidence="8 9" id="KW-0949">S-adenosyl-L-methionine</keyword>
<dbReference type="GO" id="GO:0032259">
    <property type="term" value="P:methylation"/>
    <property type="evidence" value="ECO:0007669"/>
    <property type="project" value="UniProtKB-KW"/>
</dbReference>
<evidence type="ECO:0000256" key="9">
    <source>
        <dbReference type="PIRNR" id="PIRNR016305"/>
    </source>
</evidence>
<evidence type="ECO:0000256" key="4">
    <source>
        <dbReference type="ARBA" id="ARBA00012834"/>
    </source>
</evidence>
<comment type="function">
    <text evidence="2 9">Methylates the carboxyl group of the C-terminal leucine residue of protein phosphatase 2A catalytic subunits to form alpha-leucine ester residues.</text>
</comment>
<dbReference type="AlphaFoldDB" id="A0A8J0U1H9"/>
<evidence type="ECO:0000256" key="1">
    <source>
        <dbReference type="ARBA" id="ARBA00000724"/>
    </source>
</evidence>
<evidence type="ECO:0000313" key="13">
    <source>
        <dbReference type="Xenbase" id="XB-GENE-17343351"/>
    </source>
</evidence>
<dbReference type="PANTHER" id="PTHR13600:SF33">
    <property type="entry name" value="LEUCINE CARBOXYL METHYLTRANSFERASE 1"/>
    <property type="match status" value="1"/>
</dbReference>
<dbReference type="Pfam" id="PF04072">
    <property type="entry name" value="LCM"/>
    <property type="match status" value="1"/>
</dbReference>
<proteinExistence type="inferred from homology"/>
<feature type="binding site" evidence="10">
    <location>
        <begin position="163"/>
        <end position="164"/>
    </location>
    <ligand>
        <name>S-adenosyl-L-methionine</name>
        <dbReference type="ChEBI" id="CHEBI:59789"/>
    </ligand>
</feature>
<evidence type="ECO:0000313" key="12">
    <source>
        <dbReference type="RefSeq" id="XP_018094767.1"/>
    </source>
</evidence>
<reference evidence="12" key="1">
    <citation type="submission" date="2025-08" db="UniProtKB">
        <authorList>
            <consortium name="RefSeq"/>
        </authorList>
    </citation>
    <scope>IDENTIFICATION</scope>
    <source>
        <strain evidence="12">J_2021</strain>
        <tissue evidence="12">Erythrocytes</tissue>
    </source>
</reference>
<keyword evidence="7 9" id="KW-0808">Transferase</keyword>
<organism evidence="11 12">
    <name type="scientific">Xenopus laevis</name>
    <name type="common">African clawed frog</name>
    <dbReference type="NCBI Taxonomy" id="8355"/>
    <lineage>
        <taxon>Eukaryota</taxon>
        <taxon>Metazoa</taxon>
        <taxon>Chordata</taxon>
        <taxon>Craniata</taxon>
        <taxon>Vertebrata</taxon>
        <taxon>Euteleostomi</taxon>
        <taxon>Amphibia</taxon>
        <taxon>Batrachia</taxon>
        <taxon>Anura</taxon>
        <taxon>Pipoidea</taxon>
        <taxon>Pipidae</taxon>
        <taxon>Xenopodinae</taxon>
        <taxon>Xenopus</taxon>
        <taxon>Xenopus</taxon>
    </lineage>
</organism>
<evidence type="ECO:0000256" key="2">
    <source>
        <dbReference type="ARBA" id="ARBA00003455"/>
    </source>
</evidence>
<evidence type="ECO:0000313" key="11">
    <source>
        <dbReference type="Proteomes" id="UP000186698"/>
    </source>
</evidence>
<keyword evidence="11" id="KW-1185">Reference proteome</keyword>
<evidence type="ECO:0000256" key="7">
    <source>
        <dbReference type="ARBA" id="ARBA00022679"/>
    </source>
</evidence>